<dbReference type="AlphaFoldDB" id="A0A2S7UEH9"/>
<dbReference type="Proteomes" id="UP000239747">
    <property type="component" value="Unassembled WGS sequence"/>
</dbReference>
<accession>A0A2S7UEH9</accession>
<comment type="caution">
    <text evidence="1">The sequence shown here is derived from an EMBL/GenBank/DDBJ whole genome shotgun (WGS) entry which is preliminary data.</text>
</comment>
<organism evidence="1 2">
    <name type="scientific">Nonlabens arenilitoris</name>
    <dbReference type="NCBI Taxonomy" id="1217969"/>
    <lineage>
        <taxon>Bacteria</taxon>
        <taxon>Pseudomonadati</taxon>
        <taxon>Bacteroidota</taxon>
        <taxon>Flavobacteriia</taxon>
        <taxon>Flavobacteriales</taxon>
        <taxon>Flavobacteriaceae</taxon>
        <taxon>Nonlabens</taxon>
    </lineage>
</organism>
<keyword evidence="2" id="KW-1185">Reference proteome</keyword>
<gene>
    <name evidence="1" type="ORF">BST92_14235</name>
</gene>
<proteinExistence type="predicted"/>
<evidence type="ECO:0000313" key="1">
    <source>
        <dbReference type="EMBL" id="PQJ33010.1"/>
    </source>
</evidence>
<evidence type="ECO:0000313" key="2">
    <source>
        <dbReference type="Proteomes" id="UP000239747"/>
    </source>
</evidence>
<sequence length="87" mass="10791">MIEDNKNTEKQCDIHVVSSSTDVKKKPIWTDYYLNKYKWYRKKRKCTWYKHEFTKEALELSITFVGTWWALYDNINRYSKVVDKEQW</sequence>
<dbReference type="EMBL" id="MTPW01000001">
    <property type="protein sequence ID" value="PQJ33010.1"/>
    <property type="molecule type" value="Genomic_DNA"/>
</dbReference>
<name>A0A2S7UEH9_9FLAO</name>
<dbReference type="RefSeq" id="WP_105072065.1">
    <property type="nucleotide sequence ID" value="NZ_MTPW01000001.1"/>
</dbReference>
<protein>
    <submittedName>
        <fullName evidence="1">Uncharacterized protein</fullName>
    </submittedName>
</protein>
<reference evidence="1 2" key="1">
    <citation type="submission" date="2017-01" db="EMBL/GenBank/DDBJ databases">
        <title>Trade-off between light-utilization and light-protection in marine flavobacteria.</title>
        <authorList>
            <person name="Kumagai Y."/>
            <person name="Yoshizawa S."/>
            <person name="Kogure K."/>
            <person name="Iwasaki W."/>
        </authorList>
    </citation>
    <scope>NUCLEOTIDE SEQUENCE [LARGE SCALE GENOMIC DNA]</scope>
    <source>
        <strain evidence="1 2">KCTC 32109</strain>
    </source>
</reference>